<evidence type="ECO:0000313" key="3">
    <source>
        <dbReference type="Proteomes" id="UP000217790"/>
    </source>
</evidence>
<protein>
    <submittedName>
        <fullName evidence="2">Uncharacterized protein</fullName>
    </submittedName>
</protein>
<proteinExistence type="predicted"/>
<sequence>MTGRRIRHPKEGHCNSHRADPRSTPAHPKGGPHSTHVNGFNMVWRRNINVSHWGSTQMGARVETANVRKFFIARQTGCRGDGKWKECSPYDKRSRQQKGNSDELGVRCEQDVCSRKEQKRVDQTKWHWQVHWRPVGHMSVANRQALFLGMVV</sequence>
<name>A0A2H3DYQ4_ARMGA</name>
<dbReference type="InParanoid" id="A0A2H3DYQ4"/>
<feature type="compositionally biased region" description="Basic and acidic residues" evidence="1">
    <location>
        <begin position="9"/>
        <end position="21"/>
    </location>
</feature>
<gene>
    <name evidence="2" type="ORF">ARMGADRAFT_372527</name>
</gene>
<dbReference type="AlphaFoldDB" id="A0A2H3DYQ4"/>
<dbReference type="OrthoDB" id="3263506at2759"/>
<evidence type="ECO:0000313" key="2">
    <source>
        <dbReference type="EMBL" id="PBL00316.1"/>
    </source>
</evidence>
<dbReference type="EMBL" id="KZ293646">
    <property type="protein sequence ID" value="PBL00316.1"/>
    <property type="molecule type" value="Genomic_DNA"/>
</dbReference>
<reference evidence="3" key="1">
    <citation type="journal article" date="2017" name="Nat. Ecol. Evol.">
        <title>Genome expansion and lineage-specific genetic innovations in the forest pathogenic fungi Armillaria.</title>
        <authorList>
            <person name="Sipos G."/>
            <person name="Prasanna A.N."/>
            <person name="Walter M.C."/>
            <person name="O'Connor E."/>
            <person name="Balint B."/>
            <person name="Krizsan K."/>
            <person name="Kiss B."/>
            <person name="Hess J."/>
            <person name="Varga T."/>
            <person name="Slot J."/>
            <person name="Riley R."/>
            <person name="Boka B."/>
            <person name="Rigling D."/>
            <person name="Barry K."/>
            <person name="Lee J."/>
            <person name="Mihaltcheva S."/>
            <person name="LaButti K."/>
            <person name="Lipzen A."/>
            <person name="Waldron R."/>
            <person name="Moloney N.M."/>
            <person name="Sperisen C."/>
            <person name="Kredics L."/>
            <person name="Vagvoelgyi C."/>
            <person name="Patrignani A."/>
            <person name="Fitzpatrick D."/>
            <person name="Nagy I."/>
            <person name="Doyle S."/>
            <person name="Anderson J.B."/>
            <person name="Grigoriev I.V."/>
            <person name="Gueldener U."/>
            <person name="Muensterkoetter M."/>
            <person name="Nagy L.G."/>
        </authorList>
    </citation>
    <scope>NUCLEOTIDE SEQUENCE [LARGE SCALE GENOMIC DNA]</scope>
    <source>
        <strain evidence="3">Ar21-2</strain>
    </source>
</reference>
<organism evidence="2 3">
    <name type="scientific">Armillaria gallica</name>
    <name type="common">Bulbous honey fungus</name>
    <name type="synonym">Armillaria bulbosa</name>
    <dbReference type="NCBI Taxonomy" id="47427"/>
    <lineage>
        <taxon>Eukaryota</taxon>
        <taxon>Fungi</taxon>
        <taxon>Dikarya</taxon>
        <taxon>Basidiomycota</taxon>
        <taxon>Agaricomycotina</taxon>
        <taxon>Agaricomycetes</taxon>
        <taxon>Agaricomycetidae</taxon>
        <taxon>Agaricales</taxon>
        <taxon>Marasmiineae</taxon>
        <taxon>Physalacriaceae</taxon>
        <taxon>Armillaria</taxon>
    </lineage>
</organism>
<feature type="region of interest" description="Disordered" evidence="1">
    <location>
        <begin position="1"/>
        <end position="38"/>
    </location>
</feature>
<accession>A0A2H3DYQ4</accession>
<evidence type="ECO:0000256" key="1">
    <source>
        <dbReference type="SAM" id="MobiDB-lite"/>
    </source>
</evidence>
<dbReference type="Proteomes" id="UP000217790">
    <property type="component" value="Unassembled WGS sequence"/>
</dbReference>
<keyword evidence="3" id="KW-1185">Reference proteome</keyword>